<dbReference type="GO" id="GO:0003700">
    <property type="term" value="F:DNA-binding transcription factor activity"/>
    <property type="evidence" value="ECO:0007669"/>
    <property type="project" value="TreeGrafter"/>
</dbReference>
<keyword evidence="1" id="KW-0238">DNA-binding</keyword>
<dbReference type="GO" id="GO:0005829">
    <property type="term" value="C:cytosol"/>
    <property type="evidence" value="ECO:0007669"/>
    <property type="project" value="TreeGrafter"/>
</dbReference>
<dbReference type="AlphaFoldDB" id="A0A916W478"/>
<evidence type="ECO:0000256" key="1">
    <source>
        <dbReference type="ARBA" id="ARBA00023125"/>
    </source>
</evidence>
<reference evidence="2" key="1">
    <citation type="journal article" date="2014" name="Int. J. Syst. Evol. Microbiol.">
        <title>Complete genome sequence of Corynebacterium casei LMG S-19264T (=DSM 44701T), isolated from a smear-ripened cheese.</title>
        <authorList>
            <consortium name="US DOE Joint Genome Institute (JGI-PGF)"/>
            <person name="Walter F."/>
            <person name="Albersmeier A."/>
            <person name="Kalinowski J."/>
            <person name="Ruckert C."/>
        </authorList>
    </citation>
    <scope>NUCLEOTIDE SEQUENCE</scope>
    <source>
        <strain evidence="2">CGMCC 1.15320</strain>
    </source>
</reference>
<protein>
    <submittedName>
        <fullName evidence="2">Rrf2 family transcriptional regulator</fullName>
    </submittedName>
</protein>
<name>A0A916W478_9HYPH</name>
<dbReference type="RefSeq" id="WP_188720915.1">
    <property type="nucleotide sequence ID" value="NZ_BMIF01000005.1"/>
</dbReference>
<comment type="caution">
    <text evidence="2">The sequence shown here is derived from an EMBL/GenBank/DDBJ whole genome shotgun (WGS) entry which is preliminary data.</text>
</comment>
<organism evidence="2 3">
    <name type="scientific">Nitratireductor aestuarii</name>
    <dbReference type="NCBI Taxonomy" id="1735103"/>
    <lineage>
        <taxon>Bacteria</taxon>
        <taxon>Pseudomonadati</taxon>
        <taxon>Pseudomonadota</taxon>
        <taxon>Alphaproteobacteria</taxon>
        <taxon>Hyphomicrobiales</taxon>
        <taxon>Phyllobacteriaceae</taxon>
        <taxon>Nitratireductor</taxon>
    </lineage>
</organism>
<dbReference type="PANTHER" id="PTHR33221:SF4">
    <property type="entry name" value="HTH-TYPE TRANSCRIPTIONAL REPRESSOR NSRR"/>
    <property type="match status" value="1"/>
</dbReference>
<accession>A0A916W478</accession>
<reference evidence="2" key="2">
    <citation type="submission" date="2020-09" db="EMBL/GenBank/DDBJ databases">
        <authorList>
            <person name="Sun Q."/>
            <person name="Zhou Y."/>
        </authorList>
    </citation>
    <scope>NUCLEOTIDE SEQUENCE</scope>
    <source>
        <strain evidence="2">CGMCC 1.15320</strain>
    </source>
</reference>
<dbReference type="PANTHER" id="PTHR33221">
    <property type="entry name" value="WINGED HELIX-TURN-HELIX TRANSCRIPTIONAL REGULATOR, RRF2 FAMILY"/>
    <property type="match status" value="1"/>
</dbReference>
<dbReference type="InterPro" id="IPR030489">
    <property type="entry name" value="TR_Rrf2-type_CS"/>
</dbReference>
<dbReference type="InterPro" id="IPR000944">
    <property type="entry name" value="Tscrpt_reg_Rrf2"/>
</dbReference>
<dbReference type="NCBIfam" id="TIGR00738">
    <property type="entry name" value="rrf2_super"/>
    <property type="match status" value="1"/>
</dbReference>
<gene>
    <name evidence="2" type="ORF">GCM10011385_20010</name>
</gene>
<dbReference type="SUPFAM" id="SSF46785">
    <property type="entry name" value="Winged helix' DNA-binding domain"/>
    <property type="match status" value="1"/>
</dbReference>
<keyword evidence="3" id="KW-1185">Reference proteome</keyword>
<dbReference type="PROSITE" id="PS01332">
    <property type="entry name" value="HTH_RRF2_1"/>
    <property type="match status" value="1"/>
</dbReference>
<evidence type="ECO:0000313" key="2">
    <source>
        <dbReference type="EMBL" id="GGA66104.1"/>
    </source>
</evidence>
<dbReference type="Proteomes" id="UP000636264">
    <property type="component" value="Unassembled WGS sequence"/>
</dbReference>
<evidence type="ECO:0000313" key="3">
    <source>
        <dbReference type="Proteomes" id="UP000636264"/>
    </source>
</evidence>
<dbReference type="PROSITE" id="PS51197">
    <property type="entry name" value="HTH_RRF2_2"/>
    <property type="match status" value="1"/>
</dbReference>
<dbReference type="EMBL" id="BMIF01000005">
    <property type="protein sequence ID" value="GGA66104.1"/>
    <property type="molecule type" value="Genomic_DNA"/>
</dbReference>
<dbReference type="InterPro" id="IPR036388">
    <property type="entry name" value="WH-like_DNA-bd_sf"/>
</dbReference>
<sequence length="162" mass="17276">MRVTYQTDYALRLLMYLAVQPDRACRVGDVAEAYNLSRNHLLKVALRLGKLGYVKTLRGRAGGIALARSPEEINLGQVIRQMEDSFALVECMGAGGGACVISPACKLKGVFRKALNAFLAVFDAHTLADIVVNSADLFELLAVVGETSSPKHSADGPGGQLA</sequence>
<dbReference type="Gene3D" id="1.10.10.10">
    <property type="entry name" value="Winged helix-like DNA-binding domain superfamily/Winged helix DNA-binding domain"/>
    <property type="match status" value="1"/>
</dbReference>
<proteinExistence type="predicted"/>
<dbReference type="GO" id="GO:0003677">
    <property type="term" value="F:DNA binding"/>
    <property type="evidence" value="ECO:0007669"/>
    <property type="project" value="UniProtKB-KW"/>
</dbReference>
<dbReference type="InterPro" id="IPR036390">
    <property type="entry name" value="WH_DNA-bd_sf"/>
</dbReference>
<dbReference type="Pfam" id="PF02082">
    <property type="entry name" value="Rrf2"/>
    <property type="match status" value="1"/>
</dbReference>